<evidence type="ECO:0000313" key="1">
    <source>
        <dbReference type="EMBL" id="MDG0815940.1"/>
    </source>
</evidence>
<organism evidence="1 2">
    <name type="scientific">Bdellovibrio svalbardensis</name>
    <dbReference type="NCBI Taxonomy" id="2972972"/>
    <lineage>
        <taxon>Bacteria</taxon>
        <taxon>Pseudomonadati</taxon>
        <taxon>Bdellovibrionota</taxon>
        <taxon>Bdellovibrionia</taxon>
        <taxon>Bdellovibrionales</taxon>
        <taxon>Pseudobdellovibrionaceae</taxon>
        <taxon>Bdellovibrio</taxon>
    </lineage>
</organism>
<dbReference type="Proteomes" id="UP001152321">
    <property type="component" value="Unassembled WGS sequence"/>
</dbReference>
<reference evidence="1" key="1">
    <citation type="submission" date="2022-08" db="EMBL/GenBank/DDBJ databases">
        <title>Novel Bdellovibrio Species Isolated from Svalbard: Designation Bdellovibrio svalbardensis.</title>
        <authorList>
            <person name="Mitchell R.J."/>
            <person name="Choi S.Y."/>
        </authorList>
    </citation>
    <scope>NUCLEOTIDE SEQUENCE</scope>
    <source>
        <strain evidence="1">PAP01</strain>
    </source>
</reference>
<evidence type="ECO:0000313" key="2">
    <source>
        <dbReference type="Proteomes" id="UP001152321"/>
    </source>
</evidence>
<dbReference type="RefSeq" id="WP_277577418.1">
    <property type="nucleotide sequence ID" value="NZ_JANRMI010000002.1"/>
</dbReference>
<proteinExistence type="predicted"/>
<keyword evidence="2" id="KW-1185">Reference proteome</keyword>
<gene>
    <name evidence="1" type="ORF">NWE73_06180</name>
</gene>
<sequence>MVSNKFEVNDEIVAIQYTKMQIAKVQIESAIEMLFEGHHPVSVHTVGQAGFQIVRDIARVKNLDVLMKIERADNKFWRKANYAWSFCKHALHDSEDIFPGFKQELNELSLFWAIHLYSHLGGKVTAAMAALSSLVMTKYPEMWNYSNPNVTSEMIEASKGLTRAEFLEVGRQMIALARVKPAYAEN</sequence>
<accession>A0ABT6DGG7</accession>
<name>A0ABT6DGG7_9BACT</name>
<comment type="caution">
    <text evidence="1">The sequence shown here is derived from an EMBL/GenBank/DDBJ whole genome shotgun (WGS) entry which is preliminary data.</text>
</comment>
<protein>
    <submittedName>
        <fullName evidence="1">Uncharacterized protein</fullName>
    </submittedName>
</protein>
<dbReference type="EMBL" id="JANRMI010000002">
    <property type="protein sequence ID" value="MDG0815940.1"/>
    <property type="molecule type" value="Genomic_DNA"/>
</dbReference>